<keyword evidence="4" id="KW-1185">Reference proteome</keyword>
<protein>
    <submittedName>
        <fullName evidence="3">Uncharacterized protein</fullName>
    </submittedName>
</protein>
<evidence type="ECO:0000313" key="4">
    <source>
        <dbReference type="Proteomes" id="UP001175228"/>
    </source>
</evidence>
<reference evidence="3" key="1">
    <citation type="submission" date="2023-06" db="EMBL/GenBank/DDBJ databases">
        <authorList>
            <consortium name="Lawrence Berkeley National Laboratory"/>
            <person name="Ahrendt S."/>
            <person name="Sahu N."/>
            <person name="Indic B."/>
            <person name="Wong-Bajracharya J."/>
            <person name="Merenyi Z."/>
            <person name="Ke H.-M."/>
            <person name="Monk M."/>
            <person name="Kocsube S."/>
            <person name="Drula E."/>
            <person name="Lipzen A."/>
            <person name="Balint B."/>
            <person name="Henrissat B."/>
            <person name="Andreopoulos B."/>
            <person name="Martin F.M."/>
            <person name="Harder C.B."/>
            <person name="Rigling D."/>
            <person name="Ford K.L."/>
            <person name="Foster G.D."/>
            <person name="Pangilinan J."/>
            <person name="Papanicolaou A."/>
            <person name="Barry K."/>
            <person name="LaButti K."/>
            <person name="Viragh M."/>
            <person name="Koriabine M."/>
            <person name="Yan M."/>
            <person name="Riley R."/>
            <person name="Champramary S."/>
            <person name="Plett K.L."/>
            <person name="Tsai I.J."/>
            <person name="Slot J."/>
            <person name="Sipos G."/>
            <person name="Plett J."/>
            <person name="Nagy L.G."/>
            <person name="Grigoriev I.V."/>
        </authorList>
    </citation>
    <scope>NUCLEOTIDE SEQUENCE</scope>
    <source>
        <strain evidence="3">HWK02</strain>
    </source>
</reference>
<feature type="transmembrane region" description="Helical" evidence="2">
    <location>
        <begin position="6"/>
        <end position="22"/>
    </location>
</feature>
<gene>
    <name evidence="3" type="ORF">EDD18DRAFT_1352258</name>
</gene>
<dbReference type="Proteomes" id="UP001175228">
    <property type="component" value="Unassembled WGS sequence"/>
</dbReference>
<evidence type="ECO:0000313" key="3">
    <source>
        <dbReference type="EMBL" id="KAK0497416.1"/>
    </source>
</evidence>
<sequence length="693" mass="74228">MVFCSSLVALLSIIVTSIFTVIRPDFGISLGRMWLEGPSFQEEALAYVVAVHIDTIDVTLKAEVLPDDLMAWVVTDIVDTDTVETVAPSHKSIEPMVEPVSLTSTALSVVEASPKVKTVPKVVQVAPTLAMVTTIKHAPRPSGTSIASAHHQAPFLVARPNPQDGFFHKLVIVAFPGLAVAMGVLVLLSLESGVPPAVLDIFLLFFRALREDTAIETVVGTVSLVWRLLFKDEVSETNLPTAEQEVHGADSSLGLDRQLTNDTASDNVAYGNERLQTIIKDSIRSKLFICWDKEIPSEVEDVVFNHSGASGSLPSTVKLSASHDNLRAFASMAFFLSVNHGGEGSTVESVPQVVSTTVVAEDLVNDSQAEVPRTSTPGIQPAISDLNVASLARVGTVVAQATVESEDSRRSLFSSGLSETGNYLLSLPEDDIPVRVDGFYALQQEVENMSLMQASPSYSFDPVPRVASGSSSGQAVVDDDPQPQNAVAYASSPSPIRRRQTSSATPLKEAHTPVTARPSPSRNPGRPAKPISRTGAKAPMINTSAYPSSSKHPEDLRSSPPALRTQKQKDIGPSPRRYGHHAEASIIYRGTVRASPPRPSNPVLRSISSESGHSQKDGSFRTPARAAAFPTRRSPSSAGRTGQPRRPEPTTSQPSQPRQRPNRFPVRALTTRAQEESGPSANPARRCHGLGCS</sequence>
<organism evidence="3 4">
    <name type="scientific">Armillaria luteobubalina</name>
    <dbReference type="NCBI Taxonomy" id="153913"/>
    <lineage>
        <taxon>Eukaryota</taxon>
        <taxon>Fungi</taxon>
        <taxon>Dikarya</taxon>
        <taxon>Basidiomycota</taxon>
        <taxon>Agaricomycotina</taxon>
        <taxon>Agaricomycetes</taxon>
        <taxon>Agaricomycetidae</taxon>
        <taxon>Agaricales</taxon>
        <taxon>Marasmiineae</taxon>
        <taxon>Physalacriaceae</taxon>
        <taxon>Armillaria</taxon>
    </lineage>
</organism>
<accession>A0AA39Q7H2</accession>
<feature type="region of interest" description="Disordered" evidence="1">
    <location>
        <begin position="462"/>
        <end position="693"/>
    </location>
</feature>
<keyword evidence="2" id="KW-1133">Transmembrane helix</keyword>
<keyword evidence="2" id="KW-0812">Transmembrane</keyword>
<evidence type="ECO:0000256" key="2">
    <source>
        <dbReference type="SAM" id="Phobius"/>
    </source>
</evidence>
<feature type="compositionally biased region" description="Low complexity" evidence="1">
    <location>
        <begin position="620"/>
        <end position="638"/>
    </location>
</feature>
<feature type="compositionally biased region" description="Low complexity" evidence="1">
    <location>
        <begin position="466"/>
        <end position="476"/>
    </location>
</feature>
<evidence type="ECO:0000256" key="1">
    <source>
        <dbReference type="SAM" id="MobiDB-lite"/>
    </source>
</evidence>
<keyword evidence="2" id="KW-0472">Membrane</keyword>
<feature type="compositionally biased region" description="Polar residues" evidence="1">
    <location>
        <begin position="541"/>
        <end position="550"/>
    </location>
</feature>
<dbReference type="AlphaFoldDB" id="A0AA39Q7H2"/>
<feature type="compositionally biased region" description="Polar residues" evidence="1">
    <location>
        <begin position="649"/>
        <end position="659"/>
    </location>
</feature>
<dbReference type="EMBL" id="JAUEPU010000013">
    <property type="protein sequence ID" value="KAK0497416.1"/>
    <property type="molecule type" value="Genomic_DNA"/>
</dbReference>
<proteinExistence type="predicted"/>
<comment type="caution">
    <text evidence="3">The sequence shown here is derived from an EMBL/GenBank/DDBJ whole genome shotgun (WGS) entry which is preliminary data.</text>
</comment>
<name>A0AA39Q7H2_9AGAR</name>